<feature type="transmembrane region" description="Helical" evidence="7">
    <location>
        <begin position="373"/>
        <end position="393"/>
    </location>
</feature>
<feature type="transmembrane region" description="Helical" evidence="7">
    <location>
        <begin position="308"/>
        <end position="329"/>
    </location>
</feature>
<reference evidence="9 10" key="1">
    <citation type="journal article" date="2012" name="Genome Biol.">
        <title>The genome of the polar eukaryotic microalga coccomyxa subellipsoidea reveals traits of cold adaptation.</title>
        <authorList>
            <person name="Blanc G."/>
            <person name="Agarkova I."/>
            <person name="Grimwood J."/>
            <person name="Kuo A."/>
            <person name="Brueggeman A."/>
            <person name="Dunigan D."/>
            <person name="Gurnon J."/>
            <person name="Ladunga I."/>
            <person name="Lindquist E."/>
            <person name="Lucas S."/>
            <person name="Pangilinan J."/>
            <person name="Proschold T."/>
            <person name="Salamov A."/>
            <person name="Schmutz J."/>
            <person name="Weeks D."/>
            <person name="Yamada T."/>
            <person name="Claverie J.M."/>
            <person name="Grigoriev I."/>
            <person name="Van Etten J."/>
            <person name="Lomsadze A."/>
            <person name="Borodovsky M."/>
        </authorList>
    </citation>
    <scope>NUCLEOTIDE SEQUENCE [LARGE SCALE GENOMIC DNA]</scope>
    <source>
        <strain evidence="9 10">C-169</strain>
    </source>
</reference>
<dbReference type="GO" id="GO:0006865">
    <property type="term" value="P:amino acid transport"/>
    <property type="evidence" value="ECO:0007669"/>
    <property type="project" value="UniProtKB-KW"/>
</dbReference>
<comment type="subcellular location">
    <subcellularLocation>
        <location evidence="1">Membrane</location>
    </subcellularLocation>
</comment>
<evidence type="ECO:0000313" key="10">
    <source>
        <dbReference type="Proteomes" id="UP000007264"/>
    </source>
</evidence>
<keyword evidence="3 7" id="KW-0812">Transmembrane</keyword>
<evidence type="ECO:0000256" key="1">
    <source>
        <dbReference type="ARBA" id="ARBA00004370"/>
    </source>
</evidence>
<dbReference type="GeneID" id="17041954"/>
<evidence type="ECO:0000256" key="4">
    <source>
        <dbReference type="ARBA" id="ARBA00022970"/>
    </source>
</evidence>
<keyword evidence="6 7" id="KW-0472">Membrane</keyword>
<proteinExistence type="predicted"/>
<keyword evidence="4" id="KW-0029">Amino-acid transport</keyword>
<feature type="transmembrane region" description="Helical" evidence="7">
    <location>
        <begin position="399"/>
        <end position="419"/>
    </location>
</feature>
<accession>I0YZY7</accession>
<dbReference type="OrthoDB" id="40134at2759"/>
<dbReference type="EMBL" id="AGSI01000006">
    <property type="protein sequence ID" value="EIE23956.1"/>
    <property type="molecule type" value="Genomic_DNA"/>
</dbReference>
<keyword evidence="5 7" id="KW-1133">Transmembrane helix</keyword>
<dbReference type="KEGG" id="csl:COCSUDRAFT_36205"/>
<sequence>MENGEPHNPKLLVDEKGFARSDLEKYDDDGHVARTGGWITAYAHIVCAVIGSGVLSLAWGVSWLGWVAGPIVLFMFAWITWYCSALLIDCYRFPDVDGEKRNYTYIQAVKRYLDANMVGTSVGYTVTAGIAATAIRRSDCFHADISNPCEISNNPWIILFGALQILFSQIQDIDRIWWLSIVATLMSFTYAFIGLGECIAQAAQGSTTGTGTVGGLQIGIDTTAAGKVWGIFQALGNIAFAYSFSFILIEITDTIQSPGETKKMRRATVYGIATTTFFYACIGIIGYAAFGNSAPGNLLSGFGFYNPWWLIDIANAAIFVHLLGGYQVWIQPFFGFVEASAFRYFPKSRFLQWELFAVEIPGMGLFRASPFRLIWRTVYVIIVTIVALLLPFFNDIVGLLGAIGFAPLTVFFPIQMHIVQKKIPMWSGRWCFLQGLNVLCWLISIAAAIGSVEGIYADTRNYTPFQTSYRR</sequence>
<organism evidence="9 10">
    <name type="scientific">Coccomyxa subellipsoidea (strain C-169)</name>
    <name type="common">Green microalga</name>
    <dbReference type="NCBI Taxonomy" id="574566"/>
    <lineage>
        <taxon>Eukaryota</taxon>
        <taxon>Viridiplantae</taxon>
        <taxon>Chlorophyta</taxon>
        <taxon>core chlorophytes</taxon>
        <taxon>Trebouxiophyceae</taxon>
        <taxon>Trebouxiophyceae incertae sedis</taxon>
        <taxon>Coccomyxaceae</taxon>
        <taxon>Coccomyxa</taxon>
        <taxon>Coccomyxa subellipsoidea</taxon>
    </lineage>
</organism>
<evidence type="ECO:0000256" key="2">
    <source>
        <dbReference type="ARBA" id="ARBA00022448"/>
    </source>
</evidence>
<dbReference type="RefSeq" id="XP_005648500.1">
    <property type="nucleotide sequence ID" value="XM_005648443.1"/>
</dbReference>
<gene>
    <name evidence="9" type="ORF">COCSUDRAFT_36205</name>
</gene>
<dbReference type="AlphaFoldDB" id="I0YZY7"/>
<feature type="transmembrane region" description="Helical" evidence="7">
    <location>
        <begin position="228"/>
        <end position="249"/>
    </location>
</feature>
<dbReference type="PANTHER" id="PTHR48017">
    <property type="entry name" value="OS05G0424000 PROTEIN-RELATED"/>
    <property type="match status" value="1"/>
</dbReference>
<evidence type="ECO:0000313" key="9">
    <source>
        <dbReference type="EMBL" id="EIE23956.1"/>
    </source>
</evidence>
<evidence type="ECO:0000256" key="6">
    <source>
        <dbReference type="ARBA" id="ARBA00023136"/>
    </source>
</evidence>
<feature type="transmembrane region" description="Helical" evidence="7">
    <location>
        <begin position="269"/>
        <end position="288"/>
    </location>
</feature>
<feature type="transmembrane region" description="Helical" evidence="7">
    <location>
        <begin position="431"/>
        <end position="452"/>
    </location>
</feature>
<feature type="domain" description="Amino acid transporter transmembrane" evidence="8">
    <location>
        <begin position="35"/>
        <end position="456"/>
    </location>
</feature>
<feature type="transmembrane region" description="Helical" evidence="7">
    <location>
        <begin position="67"/>
        <end position="91"/>
    </location>
</feature>
<dbReference type="GO" id="GO:0016020">
    <property type="term" value="C:membrane"/>
    <property type="evidence" value="ECO:0007669"/>
    <property type="project" value="UniProtKB-SubCell"/>
</dbReference>
<dbReference type="Proteomes" id="UP000007264">
    <property type="component" value="Unassembled WGS sequence"/>
</dbReference>
<evidence type="ECO:0000259" key="8">
    <source>
        <dbReference type="Pfam" id="PF01490"/>
    </source>
</evidence>
<keyword evidence="10" id="KW-1185">Reference proteome</keyword>
<dbReference type="eggNOG" id="KOG1303">
    <property type="taxonomic scope" value="Eukaryota"/>
</dbReference>
<dbReference type="InterPro" id="IPR013057">
    <property type="entry name" value="AA_transpt_TM"/>
</dbReference>
<dbReference type="STRING" id="574566.I0YZY7"/>
<dbReference type="Pfam" id="PF01490">
    <property type="entry name" value="Aa_trans"/>
    <property type="match status" value="1"/>
</dbReference>
<feature type="transmembrane region" description="Helical" evidence="7">
    <location>
        <begin position="176"/>
        <end position="193"/>
    </location>
</feature>
<name>I0YZY7_COCSC</name>
<evidence type="ECO:0000256" key="7">
    <source>
        <dbReference type="SAM" id="Phobius"/>
    </source>
</evidence>
<protein>
    <submittedName>
        <fullName evidence="9">Amino acid transporter</fullName>
    </submittedName>
</protein>
<comment type="caution">
    <text evidence="9">The sequence shown here is derived from an EMBL/GenBank/DDBJ whole genome shotgun (WGS) entry which is preliminary data.</text>
</comment>
<keyword evidence="2" id="KW-0813">Transport</keyword>
<evidence type="ECO:0000256" key="5">
    <source>
        <dbReference type="ARBA" id="ARBA00022989"/>
    </source>
</evidence>
<evidence type="ECO:0000256" key="3">
    <source>
        <dbReference type="ARBA" id="ARBA00022692"/>
    </source>
</evidence>
<feature type="transmembrane region" description="Helical" evidence="7">
    <location>
        <begin position="41"/>
        <end position="61"/>
    </location>
</feature>